<feature type="region of interest" description="Disordered" evidence="1">
    <location>
        <begin position="96"/>
        <end position="123"/>
    </location>
</feature>
<gene>
    <name evidence="2" type="ORF">GNI_128640</name>
</gene>
<comment type="caution">
    <text evidence="2">The sequence shown here is derived from an EMBL/GenBank/DDBJ whole genome shotgun (WGS) entry which is preliminary data.</text>
</comment>
<reference evidence="2" key="1">
    <citation type="submission" date="2013-12" db="EMBL/GenBank/DDBJ databases">
        <authorList>
            <person name="Omoto C.K."/>
            <person name="Sibley D."/>
            <person name="Venepally P."/>
            <person name="Hadjithomas M."/>
            <person name="Karamycheva S."/>
            <person name="Brunk B."/>
            <person name="Roos D."/>
            <person name="Caler E."/>
            <person name="Lorenzi H."/>
        </authorList>
    </citation>
    <scope>NUCLEOTIDE SEQUENCE</scope>
</reference>
<sequence>MGILNQDQFLEKVKSFVSNGHRPQNSIWLTVKSSVVGSKQYAMIRAKTSSKRYSTLVAKEDVEKFIKGLSDLFVELEKHLRKIHVAKPGRKRVNQIRILRKSRQEMKDSDTEEDEEPASPTDA</sequence>
<dbReference type="Proteomes" id="UP000019763">
    <property type="component" value="Unassembled WGS sequence"/>
</dbReference>
<dbReference type="OrthoDB" id="19209at2759"/>
<dbReference type="GeneID" id="22914506"/>
<dbReference type="VEuPathDB" id="CryptoDB:GNI_128640"/>
<dbReference type="Gene3D" id="3.30.720.10">
    <property type="entry name" value="Signal recognition particle alu RNA binding heterodimer, srp9/1"/>
    <property type="match status" value="1"/>
</dbReference>
<proteinExistence type="predicted"/>
<name>A0A023B263_GRENI</name>
<organism evidence="2 3">
    <name type="scientific">Gregarina niphandrodes</name>
    <name type="common">Septate eugregarine</name>
    <dbReference type="NCBI Taxonomy" id="110365"/>
    <lineage>
        <taxon>Eukaryota</taxon>
        <taxon>Sar</taxon>
        <taxon>Alveolata</taxon>
        <taxon>Apicomplexa</taxon>
        <taxon>Conoidasida</taxon>
        <taxon>Gregarinasina</taxon>
        <taxon>Eugregarinorida</taxon>
        <taxon>Gregarinidae</taxon>
        <taxon>Gregarina</taxon>
    </lineage>
</organism>
<protein>
    <submittedName>
        <fullName evidence="2">Signal recognition particle 14 kDa protein</fullName>
    </submittedName>
</protein>
<dbReference type="SUPFAM" id="SSF54762">
    <property type="entry name" value="Signal recognition particle alu RNA binding heterodimer, SRP9/14"/>
    <property type="match status" value="1"/>
</dbReference>
<dbReference type="GO" id="GO:0048500">
    <property type="term" value="C:signal recognition particle"/>
    <property type="evidence" value="ECO:0007669"/>
    <property type="project" value="InterPro"/>
</dbReference>
<evidence type="ECO:0000313" key="2">
    <source>
        <dbReference type="EMBL" id="EZG48581.1"/>
    </source>
</evidence>
<dbReference type="EMBL" id="AFNH02000960">
    <property type="protein sequence ID" value="EZG48581.1"/>
    <property type="molecule type" value="Genomic_DNA"/>
</dbReference>
<keyword evidence="3" id="KW-1185">Reference proteome</keyword>
<dbReference type="GO" id="GO:0008312">
    <property type="term" value="F:7S RNA binding"/>
    <property type="evidence" value="ECO:0007669"/>
    <property type="project" value="InterPro"/>
</dbReference>
<dbReference type="RefSeq" id="XP_011132085.1">
    <property type="nucleotide sequence ID" value="XM_011133783.1"/>
</dbReference>
<dbReference type="InterPro" id="IPR009018">
    <property type="entry name" value="Signal_recog_particle_SRP9/14"/>
</dbReference>
<dbReference type="GO" id="GO:0006614">
    <property type="term" value="P:SRP-dependent cotranslational protein targeting to membrane"/>
    <property type="evidence" value="ECO:0007669"/>
    <property type="project" value="InterPro"/>
</dbReference>
<dbReference type="AlphaFoldDB" id="A0A023B263"/>
<accession>A0A023B263</accession>
<evidence type="ECO:0000313" key="3">
    <source>
        <dbReference type="Proteomes" id="UP000019763"/>
    </source>
</evidence>
<evidence type="ECO:0000256" key="1">
    <source>
        <dbReference type="SAM" id="MobiDB-lite"/>
    </source>
</evidence>